<reference evidence="3 4" key="1">
    <citation type="submission" date="2019-01" db="EMBL/GenBank/DDBJ databases">
        <title>Draft genome assembly of Photorhabdus luminescens subsp. sonorensis Caborca.</title>
        <authorList>
            <person name="Duong D.A."/>
            <person name="Espinosa-Artiles P."/>
            <person name="Orozco R.A."/>
            <person name="Molnar I."/>
            <person name="Stock P."/>
        </authorList>
    </citation>
    <scope>NUCLEOTIDE SEQUENCE [LARGE SCALE GENOMIC DNA]</scope>
    <source>
        <strain evidence="3 4">Caborca</strain>
    </source>
</reference>
<dbReference type="GO" id="GO:0003824">
    <property type="term" value="F:catalytic activity"/>
    <property type="evidence" value="ECO:0007669"/>
    <property type="project" value="UniProtKB-ARBA"/>
</dbReference>
<gene>
    <name evidence="3" type="ORF">EP164_10315</name>
</gene>
<dbReference type="InterPro" id="IPR025157">
    <property type="entry name" value="Hemagglutinin_rpt"/>
</dbReference>
<sequence>MSLPAPNGKGRESGNGVSHNETTLDAGQTVTLNAGQDTTLKGVQVSGEQITADVKRHLMLSSEQA</sequence>
<accession>A0A5C4RIG9</accession>
<evidence type="ECO:0000313" key="4">
    <source>
        <dbReference type="Proteomes" id="UP000307592"/>
    </source>
</evidence>
<feature type="region of interest" description="Disordered" evidence="2">
    <location>
        <begin position="1"/>
        <end position="24"/>
    </location>
</feature>
<evidence type="ECO:0000313" key="3">
    <source>
        <dbReference type="EMBL" id="TNH43618.1"/>
    </source>
</evidence>
<dbReference type="Proteomes" id="UP000307592">
    <property type="component" value="Unassembled WGS sequence"/>
</dbReference>
<proteinExistence type="predicted"/>
<name>A0A5C4RIG9_PHOLU</name>
<evidence type="ECO:0000256" key="1">
    <source>
        <dbReference type="ARBA" id="ARBA00022656"/>
    </source>
</evidence>
<organism evidence="3 4">
    <name type="scientific">Photorhabdus luminescens subsp. sonorensis</name>
    <dbReference type="NCBI Taxonomy" id="1173677"/>
    <lineage>
        <taxon>Bacteria</taxon>
        <taxon>Pseudomonadati</taxon>
        <taxon>Pseudomonadota</taxon>
        <taxon>Gammaproteobacteria</taxon>
        <taxon>Enterobacterales</taxon>
        <taxon>Morganellaceae</taxon>
        <taxon>Photorhabdus</taxon>
    </lineage>
</organism>
<keyword evidence="1" id="KW-0800">Toxin</keyword>
<dbReference type="EMBL" id="SBIJ01000014">
    <property type="protein sequence ID" value="TNH43618.1"/>
    <property type="molecule type" value="Genomic_DNA"/>
</dbReference>
<feature type="compositionally biased region" description="Polar residues" evidence="2">
    <location>
        <begin position="15"/>
        <end position="24"/>
    </location>
</feature>
<protein>
    <submittedName>
        <fullName evidence="3">Uncharacterized protein</fullName>
    </submittedName>
</protein>
<dbReference type="AlphaFoldDB" id="A0A5C4RIG9"/>
<evidence type="ECO:0000256" key="2">
    <source>
        <dbReference type="SAM" id="MobiDB-lite"/>
    </source>
</evidence>
<comment type="caution">
    <text evidence="3">The sequence shown here is derived from an EMBL/GenBank/DDBJ whole genome shotgun (WGS) entry which is preliminary data.</text>
</comment>
<dbReference type="GO" id="GO:0090729">
    <property type="term" value="F:toxin activity"/>
    <property type="evidence" value="ECO:0007669"/>
    <property type="project" value="UniProtKB-KW"/>
</dbReference>
<dbReference type="Pfam" id="PF13332">
    <property type="entry name" value="Fil_haemagg_2"/>
    <property type="match status" value="1"/>
</dbReference>